<dbReference type="GO" id="GO:0003677">
    <property type="term" value="F:DNA binding"/>
    <property type="evidence" value="ECO:0007669"/>
    <property type="project" value="UniProtKB-KW"/>
</dbReference>
<keyword evidence="8" id="KW-1185">Reference proteome</keyword>
<reference evidence="8" key="1">
    <citation type="submission" date="2017-07" db="EMBL/GenBank/DDBJ databases">
        <title>Draft genome sequence of Effusibacillus lacus strain skLN1.</title>
        <authorList>
            <person name="Watanabe M."/>
            <person name="Kojima H."/>
            <person name="Fukui M."/>
        </authorList>
    </citation>
    <scope>NUCLEOTIDE SEQUENCE [LARGE SCALE GENOMIC DNA]</scope>
    <source>
        <strain evidence="8">skLN1</strain>
    </source>
</reference>
<dbReference type="GO" id="GO:0033567">
    <property type="term" value="P:DNA replication, Okazaki fragment processing"/>
    <property type="evidence" value="ECO:0007669"/>
    <property type="project" value="InterPro"/>
</dbReference>
<dbReference type="InterPro" id="IPR036279">
    <property type="entry name" value="5-3_exonuclease_C_sf"/>
</dbReference>
<dbReference type="InterPro" id="IPR020045">
    <property type="entry name" value="DNA_polI_H3TH"/>
</dbReference>
<dbReference type="SMART" id="SM00279">
    <property type="entry name" value="HhH2"/>
    <property type="match status" value="1"/>
</dbReference>
<dbReference type="SUPFAM" id="SSF47807">
    <property type="entry name" value="5' to 3' exonuclease, C-terminal subdomain"/>
    <property type="match status" value="1"/>
</dbReference>
<name>A0A292YE26_9BACL</name>
<sequence length="295" mass="33207">MPNSCFLIVDGSSLLVRAYFATAYSGQLMQTKSGVCTNGIHGFLHMLTGACEIIRPSHLFIAWDVSRDTFRREIFPQYKATRGELPVELLPQFDLAQQVLKDLGVAQYSHPRFEADDLIGSMARIAERQGHSATILTGDRDSLQLITDLVTVAITKKGIKELEYYTPTRLHEELRIQADQIRDLKALMGDASDNIPGVSGIGEKTALKLLLEHGTIENLFENLHTVKGKLREKLELHRDSAFLSKKLATIVTDIPMELDVADCRMQFLLDQAKDRLLDLELHRVIQQLQRLTEIA</sequence>
<dbReference type="AlphaFoldDB" id="A0A292YE26"/>
<feature type="domain" description="5'-3' exonuclease" evidence="6">
    <location>
        <begin position="1"/>
        <end position="266"/>
    </location>
</feature>
<organism evidence="7 8">
    <name type="scientific">Effusibacillus lacus</name>
    <dbReference type="NCBI Taxonomy" id="1348429"/>
    <lineage>
        <taxon>Bacteria</taxon>
        <taxon>Bacillati</taxon>
        <taxon>Bacillota</taxon>
        <taxon>Bacilli</taxon>
        <taxon>Bacillales</taxon>
        <taxon>Alicyclobacillaceae</taxon>
        <taxon>Effusibacillus</taxon>
    </lineage>
</organism>
<dbReference type="SUPFAM" id="SSF88723">
    <property type="entry name" value="PIN domain-like"/>
    <property type="match status" value="1"/>
</dbReference>
<dbReference type="Gene3D" id="3.40.50.1010">
    <property type="entry name" value="5'-nuclease"/>
    <property type="match status" value="1"/>
</dbReference>
<dbReference type="Gene3D" id="1.10.150.20">
    <property type="entry name" value="5' to 3' exonuclease, C-terminal subdomain"/>
    <property type="match status" value="1"/>
</dbReference>
<evidence type="ECO:0000259" key="6">
    <source>
        <dbReference type="SMART" id="SM00475"/>
    </source>
</evidence>
<dbReference type="CDD" id="cd09898">
    <property type="entry name" value="H3TH_53EXO"/>
    <property type="match status" value="1"/>
</dbReference>
<evidence type="ECO:0000313" key="8">
    <source>
        <dbReference type="Proteomes" id="UP000217785"/>
    </source>
</evidence>
<gene>
    <name evidence="7" type="ORF">EFBL_2612</name>
</gene>
<evidence type="ECO:0000313" key="7">
    <source>
        <dbReference type="EMBL" id="GAX90952.1"/>
    </source>
</evidence>
<dbReference type="RefSeq" id="WP_096182680.1">
    <property type="nucleotide sequence ID" value="NZ_BDUF01000075.1"/>
</dbReference>
<proteinExistence type="predicted"/>
<dbReference type="PANTHER" id="PTHR42646">
    <property type="entry name" value="FLAP ENDONUCLEASE XNI"/>
    <property type="match status" value="1"/>
</dbReference>
<protein>
    <recommendedName>
        <fullName evidence="5">5'-3' exonuclease</fullName>
    </recommendedName>
</protein>
<dbReference type="PANTHER" id="PTHR42646:SF2">
    <property type="entry name" value="5'-3' EXONUCLEASE FAMILY PROTEIN"/>
    <property type="match status" value="1"/>
</dbReference>
<keyword evidence="3" id="KW-0238">DNA-binding</keyword>
<evidence type="ECO:0000256" key="4">
    <source>
        <dbReference type="ARBA" id="ARBA00049957"/>
    </source>
</evidence>
<keyword evidence="1" id="KW-0540">Nuclease</keyword>
<dbReference type="CDD" id="cd09859">
    <property type="entry name" value="PIN_53EXO"/>
    <property type="match status" value="1"/>
</dbReference>
<accession>A0A292YE26</accession>
<dbReference type="GO" id="GO:0017108">
    <property type="term" value="F:5'-flap endonuclease activity"/>
    <property type="evidence" value="ECO:0007669"/>
    <property type="project" value="InterPro"/>
</dbReference>
<keyword evidence="2" id="KW-0378">Hydrolase</keyword>
<dbReference type="InterPro" id="IPR002421">
    <property type="entry name" value="5-3_exonuclease"/>
</dbReference>
<dbReference type="SMART" id="SM00475">
    <property type="entry name" value="53EXOc"/>
    <property type="match status" value="1"/>
</dbReference>
<dbReference type="OrthoDB" id="9806424at2"/>
<dbReference type="InterPro" id="IPR008918">
    <property type="entry name" value="HhH2"/>
</dbReference>
<evidence type="ECO:0000256" key="1">
    <source>
        <dbReference type="ARBA" id="ARBA00022722"/>
    </source>
</evidence>
<evidence type="ECO:0000256" key="2">
    <source>
        <dbReference type="ARBA" id="ARBA00022801"/>
    </source>
</evidence>
<dbReference type="EMBL" id="BDUF01000075">
    <property type="protein sequence ID" value="GAX90952.1"/>
    <property type="molecule type" value="Genomic_DNA"/>
</dbReference>
<dbReference type="FunFam" id="1.10.150.20:FF:000003">
    <property type="entry name" value="DNA polymerase I"/>
    <property type="match status" value="1"/>
</dbReference>
<dbReference type="Proteomes" id="UP000217785">
    <property type="component" value="Unassembled WGS sequence"/>
</dbReference>
<dbReference type="InterPro" id="IPR020046">
    <property type="entry name" value="5-3_exonucl_a-hlix_arch_N"/>
</dbReference>
<dbReference type="InterPro" id="IPR029060">
    <property type="entry name" value="PIN-like_dom_sf"/>
</dbReference>
<evidence type="ECO:0000256" key="3">
    <source>
        <dbReference type="ARBA" id="ARBA00023125"/>
    </source>
</evidence>
<dbReference type="GO" id="GO:0008409">
    <property type="term" value="F:5'-3' exonuclease activity"/>
    <property type="evidence" value="ECO:0007669"/>
    <property type="project" value="InterPro"/>
</dbReference>
<dbReference type="Pfam" id="PF02739">
    <property type="entry name" value="5_3_exonuc_N"/>
    <property type="match status" value="1"/>
</dbReference>
<dbReference type="Pfam" id="PF01367">
    <property type="entry name" value="5_3_exonuc"/>
    <property type="match status" value="1"/>
</dbReference>
<evidence type="ECO:0000256" key="5">
    <source>
        <dbReference type="ARBA" id="ARBA00050026"/>
    </source>
</evidence>
<dbReference type="InterPro" id="IPR038969">
    <property type="entry name" value="FEN"/>
</dbReference>
<keyword evidence="7" id="KW-0269">Exonuclease</keyword>
<comment type="function">
    <text evidence="4">5'-3' exonuclease acting preferentially on double-stranded DNA.</text>
</comment>
<comment type="caution">
    <text evidence="7">The sequence shown here is derived from an EMBL/GenBank/DDBJ whole genome shotgun (WGS) entry which is preliminary data.</text>
</comment>